<evidence type="ECO:0000256" key="3">
    <source>
        <dbReference type="ARBA" id="ARBA00020983"/>
    </source>
</evidence>
<dbReference type="GO" id="GO:0000139">
    <property type="term" value="C:Golgi membrane"/>
    <property type="evidence" value="ECO:0007669"/>
    <property type="project" value="UniProtKB-SubCell"/>
</dbReference>
<evidence type="ECO:0000256" key="2">
    <source>
        <dbReference type="ARBA" id="ARBA00006419"/>
    </source>
</evidence>
<dbReference type="EMBL" id="JASPKY010000154">
    <property type="protein sequence ID" value="KAK9730032.1"/>
    <property type="molecule type" value="Genomic_DNA"/>
</dbReference>
<sequence>MTQDENELLKLLFPNGYPDEWNSNSTFSEYITKLGSYNVDELVKEPNKLKEEQIATTEHTQELAVSNYKTFIQTSQCSKDLFNRFNTIELDLFKLLENIPTFEQKCQTFAVETNDINTLRKLNSLTLTRNAQLLEILELPQLMDSFIKDGLYENALELASYVRRLYTKHSDIPIFKSILNDVEKSWLVMLHQLLSQLRSDLTLPKSLQVVGYLRRMEIFTESELRLKFLQARDTWFQNCLISISNEDTTYHLNKTIEITRVNLFIIVTQYRAIFNDDEHSPLSEARNSNINQNIIFFGWIRNKITQFLTILENDLQKGVSSIDSVLGQCMFFGLSFSKVGCDFRPLMVKIFTKVISKHFQQSTSNATKNFEKNMEKFTLINRNHPSVPWRMKSTDPIQPPDSLIEFYPLADYLNNILTSFNDLRLCPPITIVCDVVDCLETSLLTVCKAIVTLYAQERQAFNSNSKDAFTRLCISFADDLVPYLQKCIHIIFPPNIITAHLGVNVQQLQKENISFLNKVKIIEPIKHLLPAKIEPVLSEISIEETIKDNENSEIMLNASEEVKIEE</sequence>
<evidence type="ECO:0000256" key="1">
    <source>
        <dbReference type="ARBA" id="ARBA00004395"/>
    </source>
</evidence>
<keyword evidence="7 9" id="KW-0472">Membrane</keyword>
<keyword evidence="4 9" id="KW-0813">Transport</keyword>
<evidence type="ECO:0000256" key="8">
    <source>
        <dbReference type="ARBA" id="ARBA00031347"/>
    </source>
</evidence>
<dbReference type="PANTHER" id="PTHR21311:SF0">
    <property type="entry name" value="CONSERVED OLIGOMERIC GOLGI COMPLEX SUBUNIT 8"/>
    <property type="match status" value="1"/>
</dbReference>
<keyword evidence="11" id="KW-1185">Reference proteome</keyword>
<keyword evidence="5 9" id="KW-0653">Protein transport</keyword>
<evidence type="ECO:0000313" key="11">
    <source>
        <dbReference type="Proteomes" id="UP001458880"/>
    </source>
</evidence>
<dbReference type="InterPro" id="IPR016159">
    <property type="entry name" value="Cullin_repeat-like_dom_sf"/>
</dbReference>
<protein>
    <recommendedName>
        <fullName evidence="3 9">Conserved oligomeric Golgi complex subunit 8</fullName>
        <shortName evidence="9">COG complex subunit 8</shortName>
    </recommendedName>
    <alternativeName>
        <fullName evidence="8 9">Component of oligomeric Golgi complex 8</fullName>
    </alternativeName>
</protein>
<organism evidence="10 11">
    <name type="scientific">Popillia japonica</name>
    <name type="common">Japanese beetle</name>
    <dbReference type="NCBI Taxonomy" id="7064"/>
    <lineage>
        <taxon>Eukaryota</taxon>
        <taxon>Metazoa</taxon>
        <taxon>Ecdysozoa</taxon>
        <taxon>Arthropoda</taxon>
        <taxon>Hexapoda</taxon>
        <taxon>Insecta</taxon>
        <taxon>Pterygota</taxon>
        <taxon>Neoptera</taxon>
        <taxon>Endopterygota</taxon>
        <taxon>Coleoptera</taxon>
        <taxon>Polyphaga</taxon>
        <taxon>Scarabaeiformia</taxon>
        <taxon>Scarabaeidae</taxon>
        <taxon>Rutelinae</taxon>
        <taxon>Popillia</taxon>
    </lineage>
</organism>
<gene>
    <name evidence="10" type="ORF">QE152_g15568</name>
</gene>
<dbReference type="AlphaFoldDB" id="A0AAW1L848"/>
<proteinExistence type="inferred from homology"/>
<dbReference type="InterPro" id="IPR007255">
    <property type="entry name" value="COG8"/>
</dbReference>
<dbReference type="PIRSF" id="PIRSF015415">
    <property type="entry name" value="COG8"/>
    <property type="match status" value="1"/>
</dbReference>
<comment type="similarity">
    <text evidence="2 9">Belongs to the COG8 family.</text>
</comment>
<evidence type="ECO:0000256" key="4">
    <source>
        <dbReference type="ARBA" id="ARBA00022448"/>
    </source>
</evidence>
<accession>A0AAW1L848</accession>
<name>A0AAW1L848_POPJA</name>
<dbReference type="GO" id="GO:0006891">
    <property type="term" value="P:intra-Golgi vesicle-mediated transport"/>
    <property type="evidence" value="ECO:0007669"/>
    <property type="project" value="TreeGrafter"/>
</dbReference>
<reference evidence="10 11" key="1">
    <citation type="journal article" date="2024" name="BMC Genomics">
        <title>De novo assembly and annotation of Popillia japonica's genome with initial clues to its potential as an invasive pest.</title>
        <authorList>
            <person name="Cucini C."/>
            <person name="Boschi S."/>
            <person name="Funari R."/>
            <person name="Cardaioli E."/>
            <person name="Iannotti N."/>
            <person name="Marturano G."/>
            <person name="Paoli F."/>
            <person name="Bruttini M."/>
            <person name="Carapelli A."/>
            <person name="Frati F."/>
            <person name="Nardi F."/>
        </authorList>
    </citation>
    <scope>NUCLEOTIDE SEQUENCE [LARGE SCALE GENOMIC DNA]</scope>
    <source>
        <strain evidence="10">DMR45628</strain>
    </source>
</reference>
<dbReference type="GO" id="GO:0015031">
    <property type="term" value="P:protein transport"/>
    <property type="evidence" value="ECO:0007669"/>
    <property type="project" value="UniProtKB-UniRule"/>
</dbReference>
<evidence type="ECO:0000256" key="9">
    <source>
        <dbReference type="PIRNR" id="PIRNR015415"/>
    </source>
</evidence>
<keyword evidence="6 9" id="KW-0333">Golgi apparatus</keyword>
<comment type="subcellular location">
    <subcellularLocation>
        <location evidence="1 9">Golgi apparatus membrane</location>
        <topology evidence="1 9">Peripheral membrane protein</topology>
    </subcellularLocation>
</comment>
<comment type="caution">
    <text evidence="10">The sequence shown here is derived from an EMBL/GenBank/DDBJ whole genome shotgun (WGS) entry which is preliminary data.</text>
</comment>
<comment type="subunit">
    <text evidence="9">Component of the conserved oligomeric Golgi complex which is composed of eight different subunits and is required for normal Golgi morphology and localization.</text>
</comment>
<evidence type="ECO:0000256" key="5">
    <source>
        <dbReference type="ARBA" id="ARBA00022927"/>
    </source>
</evidence>
<dbReference type="Pfam" id="PF04124">
    <property type="entry name" value="Dor1"/>
    <property type="match status" value="1"/>
</dbReference>
<evidence type="ECO:0000313" key="10">
    <source>
        <dbReference type="EMBL" id="KAK9730032.1"/>
    </source>
</evidence>
<dbReference type="PANTHER" id="PTHR21311">
    <property type="entry name" value="CONSERVED OLIGOMERIC GOLGI COMPLEX COMPONENT 8"/>
    <property type="match status" value="1"/>
</dbReference>
<evidence type="ECO:0000256" key="6">
    <source>
        <dbReference type="ARBA" id="ARBA00023034"/>
    </source>
</evidence>
<dbReference type="InterPro" id="IPR016632">
    <property type="entry name" value="COG8_Metazoal_Plant"/>
</dbReference>
<evidence type="ECO:0000256" key="7">
    <source>
        <dbReference type="ARBA" id="ARBA00023136"/>
    </source>
</evidence>
<dbReference type="Proteomes" id="UP001458880">
    <property type="component" value="Unassembled WGS sequence"/>
</dbReference>
<dbReference type="SUPFAM" id="SSF74788">
    <property type="entry name" value="Cullin repeat-like"/>
    <property type="match status" value="1"/>
</dbReference>
<dbReference type="GO" id="GO:0017119">
    <property type="term" value="C:Golgi transport complex"/>
    <property type="evidence" value="ECO:0007669"/>
    <property type="project" value="UniProtKB-UniRule"/>
</dbReference>